<dbReference type="PANTHER" id="PTHR11228">
    <property type="entry name" value="RADICAL SAM DOMAIN PROTEIN"/>
    <property type="match status" value="1"/>
</dbReference>
<name>A0A1E5GB97_9ENTE</name>
<dbReference type="CDD" id="cd01335">
    <property type="entry name" value="Radical_SAM"/>
    <property type="match status" value="1"/>
</dbReference>
<sequence length="352" mass="40325">MKRPYVVTAAILTTDKCSAACKECCFQCTPKNNNRLSLEEMKLFIDELVNDFHEVNSVVFTGGECFLLNEDLYSIIEYSTSKGLATRCVTNGFWGKDKNRALETVKKLKECGLIELNFSTGDNHQEWVPFQNIVNASLAALQFDISVVISVENHSSAVFKIEDVYKNKEIEDFMKKNEKPELFSVISSLWIPFHKDVSYSYNFKIDKSEEKQESVIRGCDSILEYIGLNPKNEVISCCGLTISYIDSMNLGKLNDNSLLSLYKEQLDDFLKIWIWVDGTEYIYNKITTSLNIEKNENLVHPCQFCAEIYNNKLLTSYFEQIKDEDVLEVLNKYHVKLKTINKSNLKGSVLNG</sequence>
<comment type="caution">
    <text evidence="1">The sequence shown here is derived from an EMBL/GenBank/DDBJ whole genome shotgun (WGS) entry which is preliminary data.</text>
</comment>
<protein>
    <recommendedName>
        <fullName evidence="3">Radical SAM core domain-containing protein</fullName>
    </recommendedName>
</protein>
<dbReference type="AlphaFoldDB" id="A0A1E5GB97"/>
<reference evidence="2" key="1">
    <citation type="submission" date="2016-09" db="EMBL/GenBank/DDBJ databases">
        <authorList>
            <person name="Gulvik C.A."/>
        </authorList>
    </citation>
    <scope>NUCLEOTIDE SEQUENCE [LARGE SCALE GENOMIC DNA]</scope>
    <source>
        <strain evidence="2">LMG 8895</strain>
    </source>
</reference>
<dbReference type="EMBL" id="MIJY01000044">
    <property type="protein sequence ID" value="OEG09865.1"/>
    <property type="molecule type" value="Genomic_DNA"/>
</dbReference>
<dbReference type="SUPFAM" id="SSF102114">
    <property type="entry name" value="Radical SAM enzymes"/>
    <property type="match status" value="1"/>
</dbReference>
<evidence type="ECO:0000313" key="2">
    <source>
        <dbReference type="Proteomes" id="UP000095094"/>
    </source>
</evidence>
<dbReference type="InterPro" id="IPR050377">
    <property type="entry name" value="Radical_SAM_PqqE_MftC-like"/>
</dbReference>
<dbReference type="PANTHER" id="PTHR11228:SF34">
    <property type="entry name" value="TUNGSTEN-CONTAINING ALDEHYDE FERREDOXIN OXIDOREDUCTASE COFACTOR MODIFYING PROTEIN"/>
    <property type="match status" value="1"/>
</dbReference>
<evidence type="ECO:0008006" key="3">
    <source>
        <dbReference type="Google" id="ProtNLM"/>
    </source>
</evidence>
<accession>A0A1E5GB97</accession>
<organism evidence="1 2">
    <name type="scientific">Enterococcus termitis</name>
    <dbReference type="NCBI Taxonomy" id="332950"/>
    <lineage>
        <taxon>Bacteria</taxon>
        <taxon>Bacillati</taxon>
        <taxon>Bacillota</taxon>
        <taxon>Bacilli</taxon>
        <taxon>Lactobacillales</taxon>
        <taxon>Enterococcaceae</taxon>
        <taxon>Enterococcus</taxon>
    </lineage>
</organism>
<gene>
    <name evidence="1" type="ORF">BCR25_10195</name>
</gene>
<evidence type="ECO:0000313" key="1">
    <source>
        <dbReference type="EMBL" id="OEG09865.1"/>
    </source>
</evidence>
<proteinExistence type="predicted"/>
<keyword evidence="2" id="KW-1185">Reference proteome</keyword>
<dbReference type="RefSeq" id="WP_069664618.1">
    <property type="nucleotide sequence ID" value="NZ_JBHUJJ010000001.1"/>
</dbReference>
<dbReference type="Gene3D" id="3.20.20.70">
    <property type="entry name" value="Aldolase class I"/>
    <property type="match status" value="1"/>
</dbReference>
<dbReference type="InterPro" id="IPR058240">
    <property type="entry name" value="rSAM_sf"/>
</dbReference>
<dbReference type="InterPro" id="IPR013785">
    <property type="entry name" value="Aldolase_TIM"/>
</dbReference>
<dbReference type="Proteomes" id="UP000095094">
    <property type="component" value="Unassembled WGS sequence"/>
</dbReference>